<sequence>MSEEIGKLILQLEGLIINTKEIYRGFIGPAYDITEELEKHENAFEAVAPLFRLIEKYPEFDFGAPGPIAHFIEKFYRRGYEELLIDSLQRKPNIYSIFLLHRVTNGEEGPKREEYIELLRSIAKNTKLTEDVVEAAQESLKYFE</sequence>
<dbReference type="AlphaFoldDB" id="A0A6J4J3G9"/>
<gene>
    <name evidence="1" type="ORF">AVDCRST_MAG92-2719</name>
</gene>
<evidence type="ECO:0000313" key="1">
    <source>
        <dbReference type="EMBL" id="CAA9265977.1"/>
    </source>
</evidence>
<dbReference type="EMBL" id="CADCTM010000427">
    <property type="protein sequence ID" value="CAA9265977.1"/>
    <property type="molecule type" value="Genomic_DNA"/>
</dbReference>
<reference evidence="1" key="1">
    <citation type="submission" date="2020-02" db="EMBL/GenBank/DDBJ databases">
        <authorList>
            <person name="Meier V. D."/>
        </authorList>
    </citation>
    <scope>NUCLEOTIDE SEQUENCE</scope>
    <source>
        <strain evidence="1">AVDCRST_MAG92</strain>
    </source>
</reference>
<organism evidence="1">
    <name type="scientific">uncultured Coleofasciculus sp</name>
    <dbReference type="NCBI Taxonomy" id="1267456"/>
    <lineage>
        <taxon>Bacteria</taxon>
        <taxon>Bacillati</taxon>
        <taxon>Cyanobacteriota</taxon>
        <taxon>Cyanophyceae</taxon>
        <taxon>Coleofasciculales</taxon>
        <taxon>Coleofasciculaceae</taxon>
        <taxon>Coleofasciculus</taxon>
        <taxon>environmental samples</taxon>
    </lineage>
</organism>
<name>A0A6J4J3G9_9CYAN</name>
<proteinExistence type="predicted"/>
<accession>A0A6J4J3G9</accession>
<protein>
    <submittedName>
        <fullName evidence="1">Uncharacterized protein</fullName>
    </submittedName>
</protein>